<sequence>MFLWRTVRQKLSPVLDLRADSDFFALLRLHFLLSGVYLQTRRWWLRWLFRLYQLLHPVQCLIWLYRAWLVAYVEQNKTLALSLLCGLFAITTIVARAGLMVASYGRLEPVRRYINSQRFLPDHPVAQRLRQRAFRSSNTILLCLMAYGAANFVAYVALDLQSHDIFRVPDCLWRTNVPLAWTLHVLTHSMTLHGLSAFVASFLSMHTMLTALQAEFLLVEHAFGGLLGRAEAAAAGGTARELWPALNRELGSCVREHCEVIRHIREVNRVLSFAIIVQYYSALLSLAIDTFFVSYNGFDSVTMMVVLFSALLVFEWYLCCKLIEDLQATNKRIGWTLYNDRWPSWLRYGRGEHRGELRQFRIALSVVLLVSQRSLAFHGSDIIEVSWETFGQMLKTSYSVMMFLIELRKLNR</sequence>
<dbReference type="PANTHER" id="PTHR21137:SF35">
    <property type="entry name" value="ODORANT RECEPTOR 19A-RELATED"/>
    <property type="match status" value="1"/>
</dbReference>
<keyword evidence="5" id="KW-0552">Olfaction</keyword>
<accession>A0A182N0W5</accession>
<keyword evidence="12" id="KW-1185">Reference proteome</keyword>
<evidence type="ECO:0000256" key="6">
    <source>
        <dbReference type="ARBA" id="ARBA00022989"/>
    </source>
</evidence>
<feature type="transmembrane region" description="Helical" evidence="10">
    <location>
        <begin position="79"/>
        <end position="102"/>
    </location>
</feature>
<comment type="subcellular location">
    <subcellularLocation>
        <location evidence="1">Cell membrane</location>
        <topology evidence="1">Multi-pass membrane protein</topology>
    </subcellularLocation>
</comment>
<evidence type="ECO:0000256" key="2">
    <source>
        <dbReference type="ARBA" id="ARBA00022475"/>
    </source>
</evidence>
<dbReference type="EnsemblMetazoa" id="ADIR001270-RA">
    <property type="protein sequence ID" value="ADIR001270-PA"/>
    <property type="gene ID" value="ADIR001270"/>
</dbReference>
<evidence type="ECO:0000313" key="12">
    <source>
        <dbReference type="Proteomes" id="UP000075884"/>
    </source>
</evidence>
<dbReference type="Proteomes" id="UP000075884">
    <property type="component" value="Unassembled WGS sequence"/>
</dbReference>
<name>A0A182N0W5_9DIPT</name>
<dbReference type="AlphaFoldDB" id="A0A182N0W5"/>
<dbReference type="Pfam" id="PF02949">
    <property type="entry name" value="7tm_6"/>
    <property type="match status" value="1"/>
</dbReference>
<dbReference type="PANTHER" id="PTHR21137">
    <property type="entry name" value="ODORANT RECEPTOR"/>
    <property type="match status" value="1"/>
</dbReference>
<organism evidence="11 12">
    <name type="scientific">Anopheles dirus</name>
    <dbReference type="NCBI Taxonomy" id="7168"/>
    <lineage>
        <taxon>Eukaryota</taxon>
        <taxon>Metazoa</taxon>
        <taxon>Ecdysozoa</taxon>
        <taxon>Arthropoda</taxon>
        <taxon>Hexapoda</taxon>
        <taxon>Insecta</taxon>
        <taxon>Pterygota</taxon>
        <taxon>Neoptera</taxon>
        <taxon>Endopterygota</taxon>
        <taxon>Diptera</taxon>
        <taxon>Nematocera</taxon>
        <taxon>Culicoidea</taxon>
        <taxon>Culicidae</taxon>
        <taxon>Anophelinae</taxon>
        <taxon>Anopheles</taxon>
    </lineage>
</organism>
<evidence type="ECO:0000256" key="4">
    <source>
        <dbReference type="ARBA" id="ARBA00022692"/>
    </source>
</evidence>
<keyword evidence="7 10" id="KW-0472">Membrane</keyword>
<evidence type="ECO:0000256" key="7">
    <source>
        <dbReference type="ARBA" id="ARBA00023136"/>
    </source>
</evidence>
<reference evidence="12" key="1">
    <citation type="submission" date="2013-03" db="EMBL/GenBank/DDBJ databases">
        <title>The Genome Sequence of Anopheles dirus WRAIR2.</title>
        <authorList>
            <consortium name="The Broad Institute Genomics Platform"/>
            <person name="Neafsey D.E."/>
            <person name="Walton C."/>
            <person name="Walker B."/>
            <person name="Young S.K."/>
            <person name="Zeng Q."/>
            <person name="Gargeya S."/>
            <person name="Fitzgerald M."/>
            <person name="Haas B."/>
            <person name="Abouelleil A."/>
            <person name="Allen A.W."/>
            <person name="Alvarado L."/>
            <person name="Arachchi H.M."/>
            <person name="Berlin A.M."/>
            <person name="Chapman S.B."/>
            <person name="Gainer-Dewar J."/>
            <person name="Goldberg J."/>
            <person name="Griggs A."/>
            <person name="Gujja S."/>
            <person name="Hansen M."/>
            <person name="Howarth C."/>
            <person name="Imamovic A."/>
            <person name="Ireland A."/>
            <person name="Larimer J."/>
            <person name="McCowan C."/>
            <person name="Murphy C."/>
            <person name="Pearson M."/>
            <person name="Poon T.W."/>
            <person name="Priest M."/>
            <person name="Roberts A."/>
            <person name="Saif S."/>
            <person name="Shea T."/>
            <person name="Sisk P."/>
            <person name="Sykes S."/>
            <person name="Wortman J."/>
            <person name="Nusbaum C."/>
            <person name="Birren B."/>
        </authorList>
    </citation>
    <scope>NUCLEOTIDE SEQUENCE [LARGE SCALE GENOMIC DNA]</scope>
    <source>
        <strain evidence="12">WRAIR2</strain>
    </source>
</reference>
<protein>
    <submittedName>
        <fullName evidence="11">Uncharacterized protein</fullName>
    </submittedName>
</protein>
<evidence type="ECO:0000256" key="9">
    <source>
        <dbReference type="ARBA" id="ARBA00023224"/>
    </source>
</evidence>
<keyword evidence="4 10" id="KW-0812">Transmembrane</keyword>
<feature type="transmembrane region" description="Helical" evidence="10">
    <location>
        <begin position="51"/>
        <end position="73"/>
    </location>
</feature>
<dbReference type="GO" id="GO:0004984">
    <property type="term" value="F:olfactory receptor activity"/>
    <property type="evidence" value="ECO:0007669"/>
    <property type="project" value="InterPro"/>
</dbReference>
<keyword evidence="6 10" id="KW-1133">Transmembrane helix</keyword>
<feature type="transmembrane region" description="Helical" evidence="10">
    <location>
        <begin position="178"/>
        <end position="203"/>
    </location>
</feature>
<evidence type="ECO:0000256" key="3">
    <source>
        <dbReference type="ARBA" id="ARBA00022606"/>
    </source>
</evidence>
<feature type="transmembrane region" description="Helical" evidence="10">
    <location>
        <begin position="301"/>
        <end position="323"/>
    </location>
</feature>
<keyword evidence="3" id="KW-0716">Sensory transduction</keyword>
<proteinExistence type="predicted"/>
<feature type="transmembrane region" description="Helical" evidence="10">
    <location>
        <begin position="270"/>
        <end position="295"/>
    </location>
</feature>
<keyword evidence="8" id="KW-0675">Receptor</keyword>
<evidence type="ECO:0000256" key="8">
    <source>
        <dbReference type="ARBA" id="ARBA00023170"/>
    </source>
</evidence>
<reference evidence="11" key="2">
    <citation type="submission" date="2020-05" db="UniProtKB">
        <authorList>
            <consortium name="EnsemblMetazoa"/>
        </authorList>
    </citation>
    <scope>IDENTIFICATION</scope>
    <source>
        <strain evidence="11">WRAIR2</strain>
    </source>
</reference>
<dbReference type="InterPro" id="IPR004117">
    <property type="entry name" value="7tm6_olfct_rcpt"/>
</dbReference>
<evidence type="ECO:0000313" key="11">
    <source>
        <dbReference type="EnsemblMetazoa" id="ADIR001270-PA"/>
    </source>
</evidence>
<dbReference type="VEuPathDB" id="VectorBase:ADIR001270"/>
<evidence type="ECO:0000256" key="5">
    <source>
        <dbReference type="ARBA" id="ARBA00022725"/>
    </source>
</evidence>
<dbReference type="GO" id="GO:0007165">
    <property type="term" value="P:signal transduction"/>
    <property type="evidence" value="ECO:0007669"/>
    <property type="project" value="UniProtKB-KW"/>
</dbReference>
<feature type="transmembrane region" description="Helical" evidence="10">
    <location>
        <begin position="138"/>
        <end position="158"/>
    </location>
</feature>
<dbReference type="GO" id="GO:0005886">
    <property type="term" value="C:plasma membrane"/>
    <property type="evidence" value="ECO:0007669"/>
    <property type="project" value="UniProtKB-SubCell"/>
</dbReference>
<evidence type="ECO:0000256" key="10">
    <source>
        <dbReference type="SAM" id="Phobius"/>
    </source>
</evidence>
<keyword evidence="2" id="KW-1003">Cell membrane</keyword>
<evidence type="ECO:0000256" key="1">
    <source>
        <dbReference type="ARBA" id="ARBA00004651"/>
    </source>
</evidence>
<dbReference type="GO" id="GO:0005549">
    <property type="term" value="F:odorant binding"/>
    <property type="evidence" value="ECO:0007669"/>
    <property type="project" value="InterPro"/>
</dbReference>
<keyword evidence="9" id="KW-0807">Transducer</keyword>